<feature type="binding site" evidence="1">
    <location>
        <position position="166"/>
    </location>
    <ligand>
        <name>S-adenosyl-L-methionine</name>
        <dbReference type="ChEBI" id="CHEBI:59789"/>
    </ligand>
</feature>
<feature type="binding site" evidence="1">
    <location>
        <position position="18"/>
    </location>
    <ligand>
        <name>S-adenosyl-L-methionine</name>
        <dbReference type="ChEBI" id="CHEBI:59789"/>
    </ligand>
</feature>
<comment type="subunit">
    <text evidence="1">Monomer.</text>
</comment>
<dbReference type="GO" id="GO:0036307">
    <property type="term" value="F:23S rRNA (adenine(2030)-N(6))-methyltransferase activity"/>
    <property type="evidence" value="ECO:0007669"/>
    <property type="project" value="UniProtKB-UniRule"/>
</dbReference>
<keyword evidence="1" id="KW-0698">rRNA processing</keyword>
<dbReference type="RefSeq" id="WP_149762477.1">
    <property type="nucleotide sequence ID" value="NZ_BSPE01000033.1"/>
</dbReference>
<dbReference type="InterPro" id="IPR007473">
    <property type="entry name" value="RlmJ"/>
</dbReference>
<comment type="function">
    <text evidence="1">Specifically methylates the adenine in position 2030 of 23S rRNA.</text>
</comment>
<keyword evidence="1 2" id="KW-0808">Transferase</keyword>
<dbReference type="HAMAP" id="MF_00934">
    <property type="entry name" value="23SrRNA_methyltr_J"/>
    <property type="match status" value="1"/>
</dbReference>
<feature type="active site" description="Proton acceptor" evidence="1">
    <location>
        <position position="166"/>
    </location>
</feature>
<dbReference type="Gene3D" id="3.40.50.150">
    <property type="entry name" value="Vaccinia Virus protein VP39"/>
    <property type="match status" value="1"/>
</dbReference>
<comment type="similarity">
    <text evidence="1">Belongs to the RlmJ family.</text>
</comment>
<feature type="binding site" evidence="1">
    <location>
        <begin position="145"/>
        <end position="146"/>
    </location>
    <ligand>
        <name>S-adenosyl-L-methionine</name>
        <dbReference type="ChEBI" id="CHEBI:59789"/>
    </ligand>
</feature>
<dbReference type="PANTHER" id="PTHR37426:SF1">
    <property type="entry name" value="RIBOSOMAL RNA LARGE SUBUNIT METHYLTRANSFERASE J"/>
    <property type="match status" value="1"/>
</dbReference>
<proteinExistence type="inferred from homology"/>
<dbReference type="GO" id="GO:0070475">
    <property type="term" value="P:rRNA base methylation"/>
    <property type="evidence" value="ECO:0007669"/>
    <property type="project" value="UniProtKB-UniRule"/>
</dbReference>
<dbReference type="GO" id="GO:0003723">
    <property type="term" value="F:RNA binding"/>
    <property type="evidence" value="ECO:0007669"/>
    <property type="project" value="UniProtKB-UniRule"/>
</dbReference>
<dbReference type="AlphaFoldDB" id="A0A1I4DC56"/>
<organism evidence="2 3">
    <name type="scientific">Neomesorhizobium albiziae</name>
    <dbReference type="NCBI Taxonomy" id="335020"/>
    <lineage>
        <taxon>Bacteria</taxon>
        <taxon>Pseudomonadati</taxon>
        <taxon>Pseudomonadota</taxon>
        <taxon>Alphaproteobacteria</taxon>
        <taxon>Hyphomicrobiales</taxon>
        <taxon>Phyllobacteriaceae</taxon>
        <taxon>Neomesorhizobium</taxon>
    </lineage>
</organism>
<dbReference type="Proteomes" id="UP000323300">
    <property type="component" value="Unassembled WGS sequence"/>
</dbReference>
<keyword evidence="1" id="KW-0949">S-adenosyl-L-methionine</keyword>
<keyword evidence="1" id="KW-0694">RNA-binding</keyword>
<evidence type="ECO:0000256" key="1">
    <source>
        <dbReference type="HAMAP-Rule" id="MF_00934"/>
    </source>
</evidence>
<dbReference type="SUPFAM" id="SSF53335">
    <property type="entry name" value="S-adenosyl-L-methionine-dependent methyltransferases"/>
    <property type="match status" value="1"/>
</dbReference>
<feature type="binding site" evidence="1">
    <location>
        <position position="102"/>
    </location>
    <ligand>
        <name>S-adenosyl-L-methionine</name>
        <dbReference type="ChEBI" id="CHEBI:59789"/>
    </ligand>
</feature>
<evidence type="ECO:0000313" key="2">
    <source>
        <dbReference type="EMBL" id="SFK91394.1"/>
    </source>
</evidence>
<reference evidence="2 3" key="1">
    <citation type="submission" date="2016-10" db="EMBL/GenBank/DDBJ databases">
        <authorList>
            <person name="Varghese N."/>
            <person name="Submissions S."/>
        </authorList>
    </citation>
    <scope>NUCLEOTIDE SEQUENCE [LARGE SCALE GENOMIC DNA]</scope>
    <source>
        <strain evidence="2 3">DSM 21822</strain>
    </source>
</reference>
<dbReference type="PANTHER" id="PTHR37426">
    <property type="entry name" value="RIBOSOMAL RNA LARGE SUBUNIT METHYLTRANSFERASE J"/>
    <property type="match status" value="1"/>
</dbReference>
<feature type="binding site" evidence="1">
    <location>
        <position position="41"/>
    </location>
    <ligand>
        <name>S-adenosyl-L-methionine</name>
        <dbReference type="ChEBI" id="CHEBI:59789"/>
    </ligand>
</feature>
<dbReference type="OrthoDB" id="9791274at2"/>
<feature type="site" description="Interaction with substrate rRNA" evidence="1">
    <location>
        <position position="3"/>
    </location>
</feature>
<dbReference type="Pfam" id="PF04378">
    <property type="entry name" value="RsmJ"/>
    <property type="match status" value="1"/>
</dbReference>
<protein>
    <recommendedName>
        <fullName evidence="1">Ribosomal RNA large subunit methyltransferase J</fullName>
        <ecNumber evidence="1">2.1.1.266</ecNumber>
    </recommendedName>
    <alternativeName>
        <fullName evidence="1">23S rRNA (adenine(2030)-N6)-methyltransferase</fullName>
    </alternativeName>
    <alternativeName>
        <fullName evidence="1">23S rRNA m6A2030 methyltransferase</fullName>
    </alternativeName>
</protein>
<comment type="catalytic activity">
    <reaction evidence="1">
        <text>adenosine(2030) in 23S rRNA + S-adenosyl-L-methionine = N(6)-methyladenosine(2030) in 23S rRNA + S-adenosyl-L-homocysteine + H(+)</text>
        <dbReference type="Rhea" id="RHEA:43736"/>
        <dbReference type="Rhea" id="RHEA-COMP:10668"/>
        <dbReference type="Rhea" id="RHEA-COMP:10669"/>
        <dbReference type="ChEBI" id="CHEBI:15378"/>
        <dbReference type="ChEBI" id="CHEBI:57856"/>
        <dbReference type="ChEBI" id="CHEBI:59789"/>
        <dbReference type="ChEBI" id="CHEBI:74411"/>
        <dbReference type="ChEBI" id="CHEBI:74449"/>
        <dbReference type="EC" id="2.1.1.266"/>
    </reaction>
</comment>
<keyword evidence="3" id="KW-1185">Reference proteome</keyword>
<evidence type="ECO:0000313" key="3">
    <source>
        <dbReference type="Proteomes" id="UP000323300"/>
    </source>
</evidence>
<dbReference type="EC" id="2.1.1.266" evidence="1"/>
<dbReference type="InterPro" id="IPR029063">
    <property type="entry name" value="SAM-dependent_MTases_sf"/>
</dbReference>
<keyword evidence="1 2" id="KW-0489">Methyltransferase</keyword>
<dbReference type="EMBL" id="FOSL01000017">
    <property type="protein sequence ID" value="SFK91394.1"/>
    <property type="molecule type" value="Genomic_DNA"/>
</dbReference>
<dbReference type="GO" id="GO:0005829">
    <property type="term" value="C:cytosol"/>
    <property type="evidence" value="ECO:0007669"/>
    <property type="project" value="TreeGrafter"/>
</dbReference>
<feature type="binding site" evidence="1">
    <location>
        <position position="120"/>
    </location>
    <ligand>
        <name>S-adenosyl-L-methionine</name>
        <dbReference type="ChEBI" id="CHEBI:59789"/>
    </ligand>
</feature>
<sequence length="288" mass="32444">MNYRHAYHAGNFADVVKHTVLARIVDYLKLKAKAFRVIDTHAGIGFYDLSSDEAQKTGEWRDGIGRLESARLEPEITNLLNPLLDAVHAMNPEGGVRFYPGSPLIVRHLLRKQDRLSAIELHPADARLLKERFAGDFQTRVLELDGWLALGAHLPPKEKRGLVLIDPPFERDGEFDRLVDGLVKAHRRWPGGIYALWYPLKDRAAVNRFRTDLAQTGVAKILDIRFEVRPPSPEPRLDGTGMIVVNPPFRLETELRTLLPALKTLLAESPHARWGTEWIAGEAASHGE</sequence>
<gene>
    <name evidence="1" type="primary">rlmJ</name>
    <name evidence="2" type="ORF">SAMN04488498_11733</name>
</gene>
<accession>A0A1I4DC56</accession>
<name>A0A1I4DC56_9HYPH</name>